<organism evidence="4 5">
    <name type="scientific">Arthrobacter russicus</name>
    <dbReference type="NCBI Taxonomy" id="172040"/>
    <lineage>
        <taxon>Bacteria</taxon>
        <taxon>Bacillati</taxon>
        <taxon>Actinomycetota</taxon>
        <taxon>Actinomycetes</taxon>
        <taxon>Micrococcales</taxon>
        <taxon>Micrococcaceae</taxon>
        <taxon>Arthrobacter</taxon>
    </lineage>
</organism>
<proteinExistence type="predicted"/>
<name>A0ABU1JFT5_9MICC</name>
<dbReference type="EMBL" id="JAVDQF010000001">
    <property type="protein sequence ID" value="MDR6271293.1"/>
    <property type="molecule type" value="Genomic_DNA"/>
</dbReference>
<dbReference type="PANTHER" id="PTHR35936:SF17">
    <property type="entry name" value="ARGININE-BINDING EXTRACELLULAR PROTEIN ARTP"/>
    <property type="match status" value="1"/>
</dbReference>
<evidence type="ECO:0000313" key="5">
    <source>
        <dbReference type="Proteomes" id="UP001185069"/>
    </source>
</evidence>
<dbReference type="PANTHER" id="PTHR35936">
    <property type="entry name" value="MEMBRANE-BOUND LYTIC MUREIN TRANSGLYCOSYLASE F"/>
    <property type="match status" value="1"/>
</dbReference>
<evidence type="ECO:0000313" key="4">
    <source>
        <dbReference type="EMBL" id="MDR6271293.1"/>
    </source>
</evidence>
<evidence type="ECO:0000259" key="3">
    <source>
        <dbReference type="SMART" id="SM00062"/>
    </source>
</evidence>
<dbReference type="InterPro" id="IPR001638">
    <property type="entry name" value="Solute-binding_3/MltF_N"/>
</dbReference>
<dbReference type="Proteomes" id="UP001185069">
    <property type="component" value="Unassembled WGS sequence"/>
</dbReference>
<reference evidence="4 5" key="1">
    <citation type="submission" date="2023-07" db="EMBL/GenBank/DDBJ databases">
        <title>Sequencing the genomes of 1000 actinobacteria strains.</title>
        <authorList>
            <person name="Klenk H.-P."/>
        </authorList>
    </citation>
    <scope>NUCLEOTIDE SEQUENCE [LARGE SCALE GENOMIC DNA]</scope>
    <source>
        <strain evidence="4 5">DSM 14555</strain>
    </source>
</reference>
<dbReference type="RefSeq" id="WP_309801016.1">
    <property type="nucleotide sequence ID" value="NZ_BAAAHY010000006.1"/>
</dbReference>
<protein>
    <submittedName>
        <fullName evidence="4">Polar amino acid transport system substrate-binding protein</fullName>
    </submittedName>
</protein>
<dbReference type="Pfam" id="PF00497">
    <property type="entry name" value="SBP_bac_3"/>
    <property type="match status" value="1"/>
</dbReference>
<evidence type="ECO:0000256" key="1">
    <source>
        <dbReference type="ARBA" id="ARBA00022729"/>
    </source>
</evidence>
<evidence type="ECO:0000256" key="2">
    <source>
        <dbReference type="SAM" id="SignalP"/>
    </source>
</evidence>
<sequence length="334" mass="34573">MKPRNLRQRPGPRSRLRLLGSLLLLLSLPGVLNACADPSPASLAPAGTSDPVASPTGPAATGEPIRAALNPAAAALLPGSFAARGTLVVGNAPGSAPLGFYAADNVTVVGSEPAMAQLLADALGLKLSLQATSWADWPLGLGSGKYDAVISNVTVTEERKERFDFSSYRNDQLGFYARRDSPISKIERAADVAGKKIIVGSGTNQEKVLLAWDAENRAAGLAAVEFQYYDDASASDLAIQSGRSDLSFGPNATGAYKAAVSGKTKLVGLVSGGWPDTAEIAVTSKKGSGLAAAFTAALNGLIEDGSYAKVLERWGLSSEAIRQSRTNPPGLPRR</sequence>
<dbReference type="CDD" id="cd01004">
    <property type="entry name" value="PBP2_MidA_like"/>
    <property type="match status" value="1"/>
</dbReference>
<dbReference type="SMART" id="SM00062">
    <property type="entry name" value="PBPb"/>
    <property type="match status" value="1"/>
</dbReference>
<comment type="caution">
    <text evidence="4">The sequence shown here is derived from an EMBL/GenBank/DDBJ whole genome shotgun (WGS) entry which is preliminary data.</text>
</comment>
<accession>A0ABU1JFT5</accession>
<feature type="chain" id="PRO_5045252581" evidence="2">
    <location>
        <begin position="37"/>
        <end position="334"/>
    </location>
</feature>
<dbReference type="SUPFAM" id="SSF53850">
    <property type="entry name" value="Periplasmic binding protein-like II"/>
    <property type="match status" value="1"/>
</dbReference>
<keyword evidence="5" id="KW-1185">Reference proteome</keyword>
<feature type="signal peptide" evidence="2">
    <location>
        <begin position="1"/>
        <end position="36"/>
    </location>
</feature>
<gene>
    <name evidence="4" type="ORF">JOE69_003531</name>
</gene>
<keyword evidence="1 2" id="KW-0732">Signal</keyword>
<dbReference type="Gene3D" id="3.40.190.10">
    <property type="entry name" value="Periplasmic binding protein-like II"/>
    <property type="match status" value="2"/>
</dbReference>
<feature type="domain" description="Solute-binding protein family 3/N-terminal" evidence="3">
    <location>
        <begin position="86"/>
        <end position="318"/>
    </location>
</feature>